<dbReference type="RefSeq" id="WP_102248393.1">
    <property type="nucleotide sequence ID" value="NZ_CP025682.1"/>
</dbReference>
<dbReference type="Proteomes" id="UP000242205">
    <property type="component" value="Chromosome"/>
</dbReference>
<feature type="transmembrane region" description="Helical" evidence="6">
    <location>
        <begin position="337"/>
        <end position="356"/>
    </location>
</feature>
<evidence type="ECO:0000256" key="5">
    <source>
        <dbReference type="ARBA" id="ARBA00023136"/>
    </source>
</evidence>
<comment type="subcellular location">
    <subcellularLocation>
        <location evidence="1">Cell membrane</location>
        <topology evidence="1">Multi-pass membrane protein</topology>
    </subcellularLocation>
</comment>
<dbReference type="KEGG" id="atw:C0099_05425"/>
<keyword evidence="8" id="KW-1185">Reference proteome</keyword>
<name>A0A2I6SAS5_9RHOO</name>
<sequence length="361" mass="39774">MRRLSILTRHIGREILVASASVMLAFLGLFAFFDFVNELDGVGRGGYGVWEALVFVVLILPGRIYELLPVVVLITTLYVLTTFARHSEITVMRASGLSIAGMLRILAAVGMLFVVATFVVGEYVAPPAERAAQQWKLEATGSSVSNRLRSGLWVKDGANFVNIATVFPDGTMLGVNIYGFDERRALGTISAAHSGRYDADEELWQLEDVVETRFLGDAVEVVELPGMEWRSHLTPEVLSVLMVAPERMSVTALFTYIRHLEENGQDTQRFEIALWKKLTYPLAVLVMMLLALPFALGHDRMGGVSVKVFLGVMLGVGFHLLNGLFGNLGVINAWPPALAAITPSMLFLLAATYMLIRVERR</sequence>
<feature type="transmembrane region" description="Helical" evidence="6">
    <location>
        <begin position="53"/>
        <end position="80"/>
    </location>
</feature>
<proteinExistence type="predicted"/>
<dbReference type="PANTHER" id="PTHR33529:SF2">
    <property type="entry name" value="LIPOPOLYSACCHARIDE EXPORT SYSTEM PERMEASE PROTEIN LPTG"/>
    <property type="match status" value="1"/>
</dbReference>
<dbReference type="GO" id="GO:0043190">
    <property type="term" value="C:ATP-binding cassette (ABC) transporter complex"/>
    <property type="evidence" value="ECO:0007669"/>
    <property type="project" value="InterPro"/>
</dbReference>
<dbReference type="InterPro" id="IPR005495">
    <property type="entry name" value="LptG/LptF_permease"/>
</dbReference>
<evidence type="ECO:0000256" key="6">
    <source>
        <dbReference type="SAM" id="Phobius"/>
    </source>
</evidence>
<evidence type="ECO:0000256" key="2">
    <source>
        <dbReference type="ARBA" id="ARBA00022475"/>
    </source>
</evidence>
<keyword evidence="4 6" id="KW-1133">Transmembrane helix</keyword>
<protein>
    <submittedName>
        <fullName evidence="7">LPS export ABC transporter permease LptG</fullName>
    </submittedName>
</protein>
<keyword evidence="3 6" id="KW-0812">Transmembrane</keyword>
<feature type="transmembrane region" description="Helical" evidence="6">
    <location>
        <begin position="12"/>
        <end position="33"/>
    </location>
</feature>
<feature type="transmembrane region" description="Helical" evidence="6">
    <location>
        <begin position="101"/>
        <end position="120"/>
    </location>
</feature>
<feature type="transmembrane region" description="Helical" evidence="6">
    <location>
        <begin position="278"/>
        <end position="296"/>
    </location>
</feature>
<organism evidence="7 8">
    <name type="scientific">Pseudazoarcus pumilus</name>
    <dbReference type="NCBI Taxonomy" id="2067960"/>
    <lineage>
        <taxon>Bacteria</taxon>
        <taxon>Pseudomonadati</taxon>
        <taxon>Pseudomonadota</taxon>
        <taxon>Betaproteobacteria</taxon>
        <taxon>Rhodocyclales</taxon>
        <taxon>Zoogloeaceae</taxon>
        <taxon>Pseudazoarcus</taxon>
    </lineage>
</organism>
<accession>A0A2I6SAS5</accession>
<dbReference type="AlphaFoldDB" id="A0A2I6SAS5"/>
<evidence type="ECO:0000256" key="4">
    <source>
        <dbReference type="ARBA" id="ARBA00022989"/>
    </source>
</evidence>
<dbReference type="EMBL" id="CP025682">
    <property type="protein sequence ID" value="AUN96354.1"/>
    <property type="molecule type" value="Genomic_DNA"/>
</dbReference>
<dbReference type="Pfam" id="PF03739">
    <property type="entry name" value="LptF_LptG"/>
    <property type="match status" value="1"/>
</dbReference>
<dbReference type="OrthoDB" id="9776227at2"/>
<keyword evidence="2" id="KW-1003">Cell membrane</keyword>
<feature type="transmembrane region" description="Helical" evidence="6">
    <location>
        <begin position="308"/>
        <end position="331"/>
    </location>
</feature>
<gene>
    <name evidence="7" type="primary">lptG</name>
    <name evidence="7" type="ORF">C0099_05425</name>
</gene>
<reference evidence="7 8" key="1">
    <citation type="submission" date="2018-01" db="EMBL/GenBank/DDBJ databases">
        <authorList>
            <person name="Fu G.-Y."/>
        </authorList>
    </citation>
    <scope>NUCLEOTIDE SEQUENCE [LARGE SCALE GENOMIC DNA]</scope>
    <source>
        <strain evidence="7 8">SY39</strain>
    </source>
</reference>
<evidence type="ECO:0000313" key="7">
    <source>
        <dbReference type="EMBL" id="AUN96354.1"/>
    </source>
</evidence>
<dbReference type="NCBIfam" id="TIGR04408">
    <property type="entry name" value="LptG_lptG"/>
    <property type="match status" value="1"/>
</dbReference>
<dbReference type="PANTHER" id="PTHR33529">
    <property type="entry name" value="SLR0882 PROTEIN-RELATED"/>
    <property type="match status" value="1"/>
</dbReference>
<dbReference type="GO" id="GO:0015920">
    <property type="term" value="P:lipopolysaccharide transport"/>
    <property type="evidence" value="ECO:0007669"/>
    <property type="project" value="TreeGrafter"/>
</dbReference>
<evidence type="ECO:0000256" key="1">
    <source>
        <dbReference type="ARBA" id="ARBA00004651"/>
    </source>
</evidence>
<evidence type="ECO:0000313" key="8">
    <source>
        <dbReference type="Proteomes" id="UP000242205"/>
    </source>
</evidence>
<dbReference type="GO" id="GO:0055085">
    <property type="term" value="P:transmembrane transport"/>
    <property type="evidence" value="ECO:0007669"/>
    <property type="project" value="InterPro"/>
</dbReference>
<keyword evidence="5 6" id="KW-0472">Membrane</keyword>
<evidence type="ECO:0000256" key="3">
    <source>
        <dbReference type="ARBA" id="ARBA00022692"/>
    </source>
</evidence>
<dbReference type="InterPro" id="IPR030923">
    <property type="entry name" value="LptG"/>
</dbReference>